<protein>
    <submittedName>
        <fullName evidence="3">Zinc finger protein</fullName>
    </submittedName>
</protein>
<dbReference type="InterPro" id="IPR022137">
    <property type="entry name" value="Znf_prot_DUF3669"/>
</dbReference>
<dbReference type="RefSeq" id="XP_044725205.1">
    <property type="nucleotide sequence ID" value="XM_044858805.1"/>
</dbReference>
<dbReference type="Proteomes" id="UP000824596">
    <property type="component" value="Unassembled WGS sequence"/>
</dbReference>
<dbReference type="AlphaFoldDB" id="A0A9P8NAP9"/>
<evidence type="ECO:0000259" key="2">
    <source>
        <dbReference type="Pfam" id="PF12417"/>
    </source>
</evidence>
<dbReference type="EMBL" id="JAIZPD010000001">
    <property type="protein sequence ID" value="KAH0967692.1"/>
    <property type="molecule type" value="Genomic_DNA"/>
</dbReference>
<organism evidence="3 4">
    <name type="scientific">Hirsutella rhossiliensis</name>
    <dbReference type="NCBI Taxonomy" id="111463"/>
    <lineage>
        <taxon>Eukaryota</taxon>
        <taxon>Fungi</taxon>
        <taxon>Dikarya</taxon>
        <taxon>Ascomycota</taxon>
        <taxon>Pezizomycotina</taxon>
        <taxon>Sordariomycetes</taxon>
        <taxon>Hypocreomycetidae</taxon>
        <taxon>Hypocreales</taxon>
        <taxon>Ophiocordycipitaceae</taxon>
        <taxon>Hirsutella</taxon>
    </lineage>
</organism>
<keyword evidence="4" id="KW-1185">Reference proteome</keyword>
<dbReference type="OrthoDB" id="2993351at2759"/>
<reference evidence="3" key="1">
    <citation type="submission" date="2021-09" db="EMBL/GenBank/DDBJ databases">
        <title>A high-quality genome of the endoparasitic fungus Hirsutella rhossiliensis with a comparison of Hirsutella genomes reveals transposable elements contributing to genome size variation.</title>
        <authorList>
            <person name="Lin R."/>
            <person name="Jiao Y."/>
            <person name="Sun X."/>
            <person name="Ling J."/>
            <person name="Xie B."/>
            <person name="Cheng X."/>
        </authorList>
    </citation>
    <scope>NUCLEOTIDE SEQUENCE</scope>
    <source>
        <strain evidence="3">HR02</strain>
    </source>
</reference>
<evidence type="ECO:0000256" key="1">
    <source>
        <dbReference type="SAM" id="MobiDB-lite"/>
    </source>
</evidence>
<name>A0A9P8NAP9_9HYPO</name>
<comment type="caution">
    <text evidence="3">The sequence shown here is derived from an EMBL/GenBank/DDBJ whole genome shotgun (WGS) entry which is preliminary data.</text>
</comment>
<dbReference type="PANTHER" id="PTHR40780:SF2">
    <property type="entry name" value="DUF3669 DOMAIN-CONTAINING PROTEIN"/>
    <property type="match status" value="1"/>
</dbReference>
<dbReference type="GeneID" id="68349463"/>
<feature type="domain" description="DUF3669" evidence="2">
    <location>
        <begin position="328"/>
        <end position="391"/>
    </location>
</feature>
<dbReference type="PANTHER" id="PTHR40780">
    <property type="entry name" value="DUF3669 DOMAIN-CONTAINING PROTEIN"/>
    <property type="match status" value="1"/>
</dbReference>
<dbReference type="Pfam" id="PF12417">
    <property type="entry name" value="DUF3669"/>
    <property type="match status" value="1"/>
</dbReference>
<proteinExistence type="predicted"/>
<feature type="region of interest" description="Disordered" evidence="1">
    <location>
        <begin position="294"/>
        <end position="314"/>
    </location>
</feature>
<evidence type="ECO:0000313" key="4">
    <source>
        <dbReference type="Proteomes" id="UP000824596"/>
    </source>
</evidence>
<gene>
    <name evidence="3" type="ORF">HRG_00334</name>
</gene>
<evidence type="ECO:0000313" key="3">
    <source>
        <dbReference type="EMBL" id="KAH0967692.1"/>
    </source>
</evidence>
<sequence>MASSSDPRRRDNSSESFEDNLANNLQLLSFLEAIADDETSSAAPQPAGGHLGPADGELKRMLSLHSVICTASSDAKHYTAAQQRDSESFKKIGAGACGIIFCQEGKSLVVKFAKAGYQPDLFNDFKSHSTIQAGFEAYGTGDVKIPACLSFVPSDDPIFFDCRPTLLEAAQSQCDLPTCAVVTERIWPLPEATRTLLIERYCANRNKENALADQANKDCLVRPYLGSSRGRSSAMFFSLRNFKMHLNQMMEIQLDVVEMARRMAVAMAIMHWAAKTDARDVEFVLGSSTLKKPSGAENRDLANQNGPHRYIGPPSRLDEDFYHRTTELWILDFNQVRPITMDAAGVAQAVQAATINDPYLPKPLQSSAAEIKVWNAFVKSYLTTSRRILEDHGEGGMALPGMFLQGLIDVQREKQA</sequence>
<accession>A0A9P8NAP9</accession>